<evidence type="ECO:0000259" key="5">
    <source>
        <dbReference type="PROSITE" id="PS51319"/>
    </source>
</evidence>
<feature type="compositionally biased region" description="Acidic residues" evidence="4">
    <location>
        <begin position="90"/>
        <end position="106"/>
    </location>
</feature>
<keyword evidence="3" id="KW-0539">Nucleus</keyword>
<evidence type="ECO:0000256" key="1">
    <source>
        <dbReference type="ARBA" id="ARBA00037349"/>
    </source>
</evidence>
<feature type="compositionally biased region" description="Acidic residues" evidence="4">
    <location>
        <begin position="318"/>
        <end position="334"/>
    </location>
</feature>
<evidence type="ECO:0000313" key="7">
    <source>
        <dbReference type="Proteomes" id="UP000279236"/>
    </source>
</evidence>
<organism evidence="6 7">
    <name type="scientific">Apiotrichum porosum</name>
    <dbReference type="NCBI Taxonomy" id="105984"/>
    <lineage>
        <taxon>Eukaryota</taxon>
        <taxon>Fungi</taxon>
        <taxon>Dikarya</taxon>
        <taxon>Basidiomycota</taxon>
        <taxon>Agaricomycotina</taxon>
        <taxon>Tremellomycetes</taxon>
        <taxon>Trichosporonales</taxon>
        <taxon>Trichosporonaceae</taxon>
        <taxon>Apiotrichum</taxon>
    </lineage>
</organism>
<dbReference type="GO" id="GO:0016973">
    <property type="term" value="P:poly(A)+ mRNA export from nucleus"/>
    <property type="evidence" value="ECO:0007669"/>
    <property type="project" value="TreeGrafter"/>
</dbReference>
<dbReference type="InterPro" id="IPR017923">
    <property type="entry name" value="TFIIS_N"/>
</dbReference>
<dbReference type="Proteomes" id="UP000279236">
    <property type="component" value="Unassembled WGS sequence"/>
</dbReference>
<feature type="compositionally biased region" description="Basic residues" evidence="4">
    <location>
        <begin position="110"/>
        <end position="121"/>
    </location>
</feature>
<feature type="compositionally biased region" description="Low complexity" evidence="4">
    <location>
        <begin position="26"/>
        <end position="50"/>
    </location>
</feature>
<dbReference type="InterPro" id="IPR051037">
    <property type="entry name" value="RNAPII_TF_IWS1"/>
</dbReference>
<comment type="caution">
    <text evidence="6">The sequence shown here is derived from an EMBL/GenBank/DDBJ whole genome shotgun (WGS) entry which is preliminary data.</text>
</comment>
<keyword evidence="7" id="KW-1185">Reference proteome</keyword>
<evidence type="ECO:0000256" key="3">
    <source>
        <dbReference type="PROSITE-ProRule" id="PRU00649"/>
    </source>
</evidence>
<evidence type="ECO:0000256" key="4">
    <source>
        <dbReference type="SAM" id="MobiDB-lite"/>
    </source>
</evidence>
<dbReference type="STRING" id="105984.A0A427XFX6"/>
<dbReference type="EMBL" id="RSCE01000015">
    <property type="protein sequence ID" value="RSH77722.1"/>
    <property type="molecule type" value="Genomic_DNA"/>
</dbReference>
<dbReference type="RefSeq" id="XP_028472869.1">
    <property type="nucleotide sequence ID" value="XM_028618981.1"/>
</dbReference>
<gene>
    <name evidence="6" type="primary">IWS1</name>
    <name evidence="6" type="ORF">EHS24_003289</name>
</gene>
<sequence>MSSSPPAQPVDEAPTPGSDNNDNVFGGASDAGSDNGAPANTADDPAPTAEEGGGDAPEGSGGEGADAYVPATATSAARIPSFKKRRGSGDEDGEGDGDDSDDDDDEERQRRKKKRKERRERRAQEEEEEELPVLDEATQRRHALEERIDNIGKKQRVMRRKKKGGEDVDIVDSYHDEVCIRLRDRMLAAAAKDISANTHKLPATSKLAMLNEVVDALQKWVLKAVKQWLEPLPDKSLPAVGIQKAFFEVLPKMDLDTSTVREAQIGAVVLFYTKTKRVTPAINRQAEALVQVWSRPIIKRSADFRSRYVARADDVEMGGEEVEGEDDLDVDGDGEEKPRRKRQTAAKPRRFDVRQAVAENADRKGARPLIANEIQYSVAPESRLRHHEDDLAHVSRIQMDNKKFNRFARQLQTRKR</sequence>
<evidence type="ECO:0000313" key="6">
    <source>
        <dbReference type="EMBL" id="RSH77722.1"/>
    </source>
</evidence>
<dbReference type="GO" id="GO:0005634">
    <property type="term" value="C:nucleus"/>
    <property type="evidence" value="ECO:0007669"/>
    <property type="project" value="UniProtKB-SubCell"/>
</dbReference>
<dbReference type="PANTHER" id="PTHR46010:SF1">
    <property type="entry name" value="PROTEIN IWS1 HOMOLOG"/>
    <property type="match status" value="1"/>
</dbReference>
<comment type="function">
    <text evidence="1">Transcription factor involved in RNA polymerase II transcription regulation. May function in both SPT15/TBP post-recruitment and recruitment steps of transcription.</text>
</comment>
<comment type="subcellular location">
    <subcellularLocation>
        <location evidence="3">Nucleus</location>
    </subcellularLocation>
</comment>
<name>A0A427XFX6_9TREE</name>
<dbReference type="PROSITE" id="PS51319">
    <property type="entry name" value="TFIIS_N"/>
    <property type="match status" value="1"/>
</dbReference>
<dbReference type="Gene3D" id="1.20.930.10">
    <property type="entry name" value="Conserved domain common to transcription factors TFIIS, elongin A, CRSP70"/>
    <property type="match status" value="1"/>
</dbReference>
<dbReference type="AlphaFoldDB" id="A0A427XFX6"/>
<feature type="domain" description="TFIIS N-terminal" evidence="5">
    <location>
        <begin position="223"/>
        <end position="300"/>
    </location>
</feature>
<feature type="region of interest" description="Disordered" evidence="4">
    <location>
        <begin position="1"/>
        <end position="132"/>
    </location>
</feature>
<reference evidence="6 7" key="1">
    <citation type="submission" date="2018-11" db="EMBL/GenBank/DDBJ databases">
        <title>Genome sequence of Apiotrichum porosum DSM 27194.</title>
        <authorList>
            <person name="Aliyu H."/>
            <person name="Gorte O."/>
            <person name="Ochsenreither K."/>
        </authorList>
    </citation>
    <scope>NUCLEOTIDE SEQUENCE [LARGE SCALE GENOMIC DNA]</scope>
    <source>
        <strain evidence="6 7">DSM 27194</strain>
    </source>
</reference>
<feature type="region of interest" description="Disordered" evidence="4">
    <location>
        <begin position="318"/>
        <end position="348"/>
    </location>
</feature>
<evidence type="ECO:0000256" key="2">
    <source>
        <dbReference type="ARBA" id="ARBA00037992"/>
    </source>
</evidence>
<feature type="compositionally biased region" description="Basic residues" evidence="4">
    <location>
        <begin position="339"/>
        <end position="348"/>
    </location>
</feature>
<proteinExistence type="inferred from homology"/>
<accession>A0A427XFX6</accession>
<dbReference type="InterPro" id="IPR035441">
    <property type="entry name" value="TFIIS/LEDGF_dom_sf"/>
</dbReference>
<dbReference type="GeneID" id="39587832"/>
<dbReference type="PANTHER" id="PTHR46010">
    <property type="entry name" value="PROTEIN IWS1 HOMOLOG"/>
    <property type="match status" value="1"/>
</dbReference>
<feature type="compositionally biased region" description="Gly residues" evidence="4">
    <location>
        <begin position="54"/>
        <end position="64"/>
    </location>
</feature>
<dbReference type="OrthoDB" id="21124at2759"/>
<comment type="similarity">
    <text evidence="2">Belongs to the IWS1 family.</text>
</comment>
<dbReference type="Pfam" id="PF08711">
    <property type="entry name" value="Med26"/>
    <property type="match status" value="1"/>
</dbReference>
<protein>
    <submittedName>
        <fullName evidence="6">Transcription factor iws1</fullName>
    </submittedName>
</protein>